<accession>A0A3N2GZ63</accession>
<dbReference type="AlphaFoldDB" id="A0A3N2GZ63"/>
<sequence length="74" mass="8134">MNGAFTRRRLGLWWVDERSVHFFALGCAGGASMNSPIASPQHHWTSGEPMNGPFNHAHADGQQRRSMNGPFIAA</sequence>
<feature type="region of interest" description="Disordered" evidence="1">
    <location>
        <begin position="38"/>
        <end position="74"/>
    </location>
</feature>
<dbReference type="EMBL" id="RKHY01000001">
    <property type="protein sequence ID" value="ROS41913.1"/>
    <property type="molecule type" value="Genomic_DNA"/>
</dbReference>
<dbReference type="Proteomes" id="UP000274843">
    <property type="component" value="Unassembled WGS sequence"/>
</dbReference>
<keyword evidence="3" id="KW-1185">Reference proteome</keyword>
<comment type="caution">
    <text evidence="2">The sequence shown here is derived from an EMBL/GenBank/DDBJ whole genome shotgun (WGS) entry which is preliminary data.</text>
</comment>
<evidence type="ECO:0000256" key="1">
    <source>
        <dbReference type="SAM" id="MobiDB-lite"/>
    </source>
</evidence>
<dbReference type="GeneID" id="301849259"/>
<proteinExistence type="predicted"/>
<protein>
    <submittedName>
        <fullName evidence="2">Uncharacterized protein</fullName>
    </submittedName>
</protein>
<dbReference type="RefSeq" id="WP_148085720.1">
    <property type="nucleotide sequence ID" value="NZ_RKHY01000001.1"/>
</dbReference>
<evidence type="ECO:0000313" key="2">
    <source>
        <dbReference type="EMBL" id="ROS41913.1"/>
    </source>
</evidence>
<organism evidence="2 3">
    <name type="scientific">Amycolatopsis thermoflava</name>
    <dbReference type="NCBI Taxonomy" id="84480"/>
    <lineage>
        <taxon>Bacteria</taxon>
        <taxon>Bacillati</taxon>
        <taxon>Actinomycetota</taxon>
        <taxon>Actinomycetes</taxon>
        <taxon>Pseudonocardiales</taxon>
        <taxon>Pseudonocardiaceae</taxon>
        <taxon>Amycolatopsis</taxon>
        <taxon>Amycolatopsis methanolica group</taxon>
    </lineage>
</organism>
<reference evidence="2 3" key="1">
    <citation type="submission" date="2018-11" db="EMBL/GenBank/DDBJ databases">
        <title>Sequencing the genomes of 1000 actinobacteria strains.</title>
        <authorList>
            <person name="Klenk H.-P."/>
        </authorList>
    </citation>
    <scope>NUCLEOTIDE SEQUENCE [LARGE SCALE GENOMIC DNA]</scope>
    <source>
        <strain evidence="2 3">DSM 44348</strain>
    </source>
</reference>
<name>A0A3N2GZ63_9PSEU</name>
<evidence type="ECO:0000313" key="3">
    <source>
        <dbReference type="Proteomes" id="UP000274843"/>
    </source>
</evidence>
<gene>
    <name evidence="2" type="ORF">EDD35_4286</name>
</gene>